<reference evidence="1" key="1">
    <citation type="submission" date="2024-04" db="EMBL/GenBank/DDBJ databases">
        <authorList>
            <consortium name="Molecular Ecology Group"/>
        </authorList>
    </citation>
    <scope>NUCLEOTIDE SEQUENCE</scope>
</reference>
<sequence>MFGSRTLDSKLRPVNFARFNQSCNALQMKVLEVGQCTAHSYQTSLALRLGRTYNHPVVTFVSCKVNADRLRQGIFFCDRSGSIKAA</sequence>
<evidence type="ECO:0000313" key="2">
    <source>
        <dbReference type="Proteomes" id="UP001497644"/>
    </source>
</evidence>
<protein>
    <submittedName>
        <fullName evidence="1">Uncharacterized protein</fullName>
    </submittedName>
</protein>
<proteinExistence type="predicted"/>
<gene>
    <name evidence="1" type="ORF">LPLAT_LOCUS2015</name>
</gene>
<dbReference type="Proteomes" id="UP001497644">
    <property type="component" value="Chromosome 11"/>
</dbReference>
<organism evidence="1 2">
    <name type="scientific">Lasius platythorax</name>
    <dbReference type="NCBI Taxonomy" id="488582"/>
    <lineage>
        <taxon>Eukaryota</taxon>
        <taxon>Metazoa</taxon>
        <taxon>Ecdysozoa</taxon>
        <taxon>Arthropoda</taxon>
        <taxon>Hexapoda</taxon>
        <taxon>Insecta</taxon>
        <taxon>Pterygota</taxon>
        <taxon>Neoptera</taxon>
        <taxon>Endopterygota</taxon>
        <taxon>Hymenoptera</taxon>
        <taxon>Apocrita</taxon>
        <taxon>Aculeata</taxon>
        <taxon>Formicoidea</taxon>
        <taxon>Formicidae</taxon>
        <taxon>Formicinae</taxon>
        <taxon>Lasius</taxon>
        <taxon>Lasius</taxon>
    </lineage>
</organism>
<name>A0AAV2N6G3_9HYME</name>
<dbReference type="AlphaFoldDB" id="A0AAV2N6G3"/>
<accession>A0AAV2N6G3</accession>
<dbReference type="EMBL" id="OZ034834">
    <property type="protein sequence ID" value="CAL1675691.1"/>
    <property type="molecule type" value="Genomic_DNA"/>
</dbReference>
<evidence type="ECO:0000313" key="1">
    <source>
        <dbReference type="EMBL" id="CAL1675691.1"/>
    </source>
</evidence>
<keyword evidence="2" id="KW-1185">Reference proteome</keyword>